<proteinExistence type="inferred from homology"/>
<evidence type="ECO:0000259" key="9">
    <source>
        <dbReference type="Pfam" id="PF02737"/>
    </source>
</evidence>
<dbReference type="SUPFAM" id="SSF48179">
    <property type="entry name" value="6-phosphogluconate dehydrogenase C-terminal domain-like"/>
    <property type="match status" value="1"/>
</dbReference>
<comment type="subcellular location">
    <subcellularLocation>
        <location evidence="1 7">Cytoplasm</location>
    </subcellularLocation>
</comment>
<protein>
    <recommendedName>
        <fullName evidence="7">L-carnitine dehydrogenase</fullName>
        <shortName evidence="7">CDH</shortName>
        <shortName evidence="7">L-CDH</shortName>
        <ecNumber evidence="7">1.1.1.108</ecNumber>
    </recommendedName>
</protein>
<keyword evidence="4 7" id="KW-0963">Cytoplasm</keyword>
<sequence>MTSEAGSNIRKVGIVGGGVIGAGWAARFVLNGIDVSIYDPDPEIERKTAAVIANARRALSRLFGNALPAEGSITFAANLQDAVRDADFIQESLPEREDLKIRLLAEMDAAMPAHAVIGSSTSGLLPTKLQSGMARPDRLVVGHPFNPVYLLPLVEICGGDQTSQETKDIAAAVYTQIGMKVLHVRKEIDGFIADRLLEAVWREALWLINDGIATASEIDDAVRFGAGMRWSFMGTFLVYRLAGGEEGMRHFLHQFGPSMEWPWTKLIGPKLTDELIETIARQSDEQAGGIDLRTYEKLRDDCLVDLTHALERNDFASGQIARAHRARLTDAGKSAAPAIGSIRDDGRMLTIATPVQPEWIDYNEHLTEYCYLKLFGDATDVVLGAIGAGADYVAAGHSWYTVETHIRHLGQARLGDSVEVRTRVVAADAKRLHVFHEMVRGPEAVVIATAEHMLVHVNAAAEKSVPAPDAMQQAAQALVTAQASLAPPEGMGRQIRMPG</sequence>
<dbReference type="OrthoDB" id="9803287at2"/>
<dbReference type="EMBL" id="BJYR01000003">
    <property type="protein sequence ID" value="GEN98660.1"/>
    <property type="molecule type" value="Genomic_DNA"/>
</dbReference>
<evidence type="ECO:0000259" key="8">
    <source>
        <dbReference type="Pfam" id="PF00725"/>
    </source>
</evidence>
<name>A0A512AG40_9SPHN</name>
<evidence type="ECO:0000313" key="10">
    <source>
        <dbReference type="EMBL" id="GEN98660.1"/>
    </source>
</evidence>
<comment type="caution">
    <text evidence="10">The sequence shown here is derived from an EMBL/GenBank/DDBJ whole genome shotgun (WGS) entry which is preliminary data.</text>
</comment>
<dbReference type="NCBIfam" id="NF005716">
    <property type="entry name" value="PRK07531.1"/>
    <property type="match status" value="1"/>
</dbReference>
<dbReference type="CDD" id="cd00586">
    <property type="entry name" value="4HBT"/>
    <property type="match status" value="1"/>
</dbReference>
<dbReference type="SUPFAM" id="SSF51735">
    <property type="entry name" value="NAD(P)-binding Rossmann-fold domains"/>
    <property type="match status" value="1"/>
</dbReference>
<dbReference type="EC" id="1.1.1.108" evidence="7"/>
<dbReference type="GO" id="GO:0070403">
    <property type="term" value="F:NAD+ binding"/>
    <property type="evidence" value="ECO:0007669"/>
    <property type="project" value="InterPro"/>
</dbReference>
<organism evidence="10 11">
    <name type="scientific">Novosphingobium sediminis</name>
    <dbReference type="NCBI Taxonomy" id="707214"/>
    <lineage>
        <taxon>Bacteria</taxon>
        <taxon>Pseudomonadati</taxon>
        <taxon>Pseudomonadota</taxon>
        <taxon>Alphaproteobacteria</taxon>
        <taxon>Sphingomonadales</taxon>
        <taxon>Sphingomonadaceae</taxon>
        <taxon>Novosphingobium</taxon>
    </lineage>
</organism>
<dbReference type="InterPro" id="IPR006176">
    <property type="entry name" value="3-OHacyl-CoA_DH_NAD-bd"/>
</dbReference>
<dbReference type="PANTHER" id="PTHR48075">
    <property type="entry name" value="3-HYDROXYACYL-COA DEHYDROGENASE FAMILY PROTEIN"/>
    <property type="match status" value="1"/>
</dbReference>
<dbReference type="GO" id="GO:0006631">
    <property type="term" value="P:fatty acid metabolic process"/>
    <property type="evidence" value="ECO:0007669"/>
    <property type="project" value="InterPro"/>
</dbReference>
<dbReference type="Pfam" id="PF13279">
    <property type="entry name" value="4HBT_2"/>
    <property type="match status" value="1"/>
</dbReference>
<dbReference type="Gene3D" id="3.40.50.720">
    <property type="entry name" value="NAD(P)-binding Rossmann-like Domain"/>
    <property type="match status" value="1"/>
</dbReference>
<keyword evidence="5 7" id="KW-0560">Oxidoreductase</keyword>
<dbReference type="InterPro" id="IPR013328">
    <property type="entry name" value="6PGD_dom2"/>
</dbReference>
<dbReference type="UniPathway" id="UPA00117"/>
<dbReference type="GO" id="GO:0047728">
    <property type="term" value="F:carnitine 3-dehydrogenase activity"/>
    <property type="evidence" value="ECO:0007669"/>
    <property type="project" value="UniProtKB-UniRule"/>
</dbReference>
<dbReference type="InterPro" id="IPR006108">
    <property type="entry name" value="3HC_DH_C"/>
</dbReference>
<dbReference type="InterPro" id="IPR008927">
    <property type="entry name" value="6-PGluconate_DH-like_C_sf"/>
</dbReference>
<comment type="similarity">
    <text evidence="7">Belongs to the 3-hydroxyacyl-CoA dehydrogenase family. L-carnitine dehydrogenase subfamily.</text>
</comment>
<comment type="catalytic activity">
    <reaction evidence="7">
        <text>carnitine + NAD(+) = 3-dehydrocarnitine + NADH + H(+)</text>
        <dbReference type="Rhea" id="RHEA:19265"/>
        <dbReference type="ChEBI" id="CHEBI:15378"/>
        <dbReference type="ChEBI" id="CHEBI:17126"/>
        <dbReference type="ChEBI" id="CHEBI:57540"/>
        <dbReference type="ChEBI" id="CHEBI:57885"/>
        <dbReference type="ChEBI" id="CHEBI:57945"/>
        <dbReference type="EC" id="1.1.1.108"/>
    </reaction>
</comment>
<dbReference type="GO" id="GO:0005737">
    <property type="term" value="C:cytoplasm"/>
    <property type="evidence" value="ECO:0007669"/>
    <property type="project" value="UniProtKB-SubCell"/>
</dbReference>
<dbReference type="Pfam" id="PF00725">
    <property type="entry name" value="3HCDH"/>
    <property type="match status" value="1"/>
</dbReference>
<comment type="function">
    <text evidence="7">Catalyzes the NAD(+)-dependent oxidation of L-carnitine to 3-dehydrocarnitine.</text>
</comment>
<dbReference type="InterPro" id="IPR029069">
    <property type="entry name" value="HotDog_dom_sf"/>
</dbReference>
<evidence type="ECO:0000313" key="11">
    <source>
        <dbReference type="Proteomes" id="UP000321464"/>
    </source>
</evidence>
<dbReference type="InterPro" id="IPR036291">
    <property type="entry name" value="NAD(P)-bd_dom_sf"/>
</dbReference>
<dbReference type="HAMAP" id="MF_02129">
    <property type="entry name" value="L_carnitine_dehydrog"/>
    <property type="match status" value="1"/>
</dbReference>
<comment type="pathway">
    <text evidence="2 7">Amine and polyamine metabolism; carnitine metabolism.</text>
</comment>
<reference evidence="10 11" key="1">
    <citation type="submission" date="2019-07" db="EMBL/GenBank/DDBJ databases">
        <title>Whole genome shotgun sequence of Novosphingobium sediminis NBRC 106119.</title>
        <authorList>
            <person name="Hosoyama A."/>
            <person name="Uohara A."/>
            <person name="Ohji S."/>
            <person name="Ichikawa N."/>
        </authorList>
    </citation>
    <scope>NUCLEOTIDE SEQUENCE [LARGE SCALE GENOMIC DNA]</scope>
    <source>
        <strain evidence="10 11">NBRC 106119</strain>
    </source>
</reference>
<evidence type="ECO:0000256" key="4">
    <source>
        <dbReference type="ARBA" id="ARBA00022490"/>
    </source>
</evidence>
<gene>
    <name evidence="10" type="primary">lcdH</name>
    <name evidence="10" type="ORF">NSE01_04930</name>
</gene>
<dbReference type="Gene3D" id="1.10.1040.10">
    <property type="entry name" value="N-(1-d-carboxylethyl)-l-norvaline Dehydrogenase, domain 2"/>
    <property type="match status" value="1"/>
</dbReference>
<dbReference type="Pfam" id="PF02737">
    <property type="entry name" value="3HCDH_N"/>
    <property type="match status" value="1"/>
</dbReference>
<keyword evidence="11" id="KW-1185">Reference proteome</keyword>
<evidence type="ECO:0000256" key="2">
    <source>
        <dbReference type="ARBA" id="ARBA00004855"/>
    </source>
</evidence>
<evidence type="ECO:0000256" key="1">
    <source>
        <dbReference type="ARBA" id="ARBA00004496"/>
    </source>
</evidence>
<dbReference type="AlphaFoldDB" id="A0A512AG40"/>
<feature type="domain" description="3-hydroxyacyl-CoA dehydrogenase NAD binding" evidence="9">
    <location>
        <begin position="11"/>
        <end position="186"/>
    </location>
</feature>
<dbReference type="RefSeq" id="WP_147158051.1">
    <property type="nucleotide sequence ID" value="NZ_BJYR01000003.1"/>
</dbReference>
<evidence type="ECO:0000256" key="6">
    <source>
        <dbReference type="ARBA" id="ARBA00023027"/>
    </source>
</evidence>
<accession>A0A512AG40</accession>
<evidence type="ECO:0000256" key="7">
    <source>
        <dbReference type="HAMAP-Rule" id="MF_02129"/>
    </source>
</evidence>
<dbReference type="GO" id="GO:0009437">
    <property type="term" value="P:carnitine metabolic process"/>
    <property type="evidence" value="ECO:0007669"/>
    <property type="project" value="UniProtKB-UniRule"/>
</dbReference>
<comment type="subunit">
    <text evidence="3 7">Homodimer.</text>
</comment>
<feature type="binding site" evidence="7">
    <location>
        <begin position="16"/>
        <end position="21"/>
    </location>
    <ligand>
        <name>NAD(+)</name>
        <dbReference type="ChEBI" id="CHEBI:57540"/>
    </ligand>
</feature>
<dbReference type="SUPFAM" id="SSF54637">
    <property type="entry name" value="Thioesterase/thiol ester dehydrase-isomerase"/>
    <property type="match status" value="1"/>
</dbReference>
<dbReference type="InterPro" id="IPR026578">
    <property type="entry name" value="L-carnitine_dehydrogenase"/>
</dbReference>
<evidence type="ECO:0000256" key="5">
    <source>
        <dbReference type="ARBA" id="ARBA00023002"/>
    </source>
</evidence>
<evidence type="ECO:0000256" key="3">
    <source>
        <dbReference type="ARBA" id="ARBA00011738"/>
    </source>
</evidence>
<keyword evidence="6 7" id="KW-0520">NAD</keyword>
<feature type="domain" description="3-hydroxyacyl-CoA dehydrogenase C-terminal" evidence="8">
    <location>
        <begin position="190"/>
        <end position="258"/>
    </location>
</feature>
<dbReference type="Proteomes" id="UP000321464">
    <property type="component" value="Unassembled WGS sequence"/>
</dbReference>
<dbReference type="PANTHER" id="PTHR48075:SF5">
    <property type="entry name" value="3-HYDROXYBUTYRYL-COA DEHYDROGENASE"/>
    <property type="match status" value="1"/>
</dbReference>
<dbReference type="Gene3D" id="3.10.129.10">
    <property type="entry name" value="Hotdog Thioesterase"/>
    <property type="match status" value="1"/>
</dbReference>